<feature type="region of interest" description="Disordered" evidence="1">
    <location>
        <begin position="1"/>
        <end position="32"/>
    </location>
</feature>
<evidence type="ECO:0000259" key="2">
    <source>
        <dbReference type="Pfam" id="PF07238"/>
    </source>
</evidence>
<evidence type="ECO:0000256" key="1">
    <source>
        <dbReference type="SAM" id="MobiDB-lite"/>
    </source>
</evidence>
<evidence type="ECO:0000313" key="3">
    <source>
        <dbReference type="EMBL" id="MBB3196248.1"/>
    </source>
</evidence>
<dbReference type="Gene3D" id="2.40.10.220">
    <property type="entry name" value="predicted glycosyltransferase like domains"/>
    <property type="match status" value="1"/>
</dbReference>
<dbReference type="Pfam" id="PF07238">
    <property type="entry name" value="PilZ"/>
    <property type="match status" value="1"/>
</dbReference>
<keyword evidence="4" id="KW-1185">Reference proteome</keyword>
<dbReference type="SUPFAM" id="SSF141371">
    <property type="entry name" value="PilZ domain-like"/>
    <property type="match status" value="1"/>
</dbReference>
<keyword evidence="3" id="KW-0282">Flagellum</keyword>
<accession>A0ABR6GVV7</accession>
<name>A0ABR6GVV7_9BURK</name>
<dbReference type="RefSeq" id="WP_088454289.1">
    <property type="nucleotide sequence ID" value="NZ_JACHXO010000007.1"/>
</dbReference>
<comment type="caution">
    <text evidence="3">The sequence shown here is derived from an EMBL/GenBank/DDBJ whole genome shotgun (WGS) entry which is preliminary data.</text>
</comment>
<keyword evidence="3" id="KW-0966">Cell projection</keyword>
<protein>
    <submittedName>
        <fullName evidence="3">C-di-GMP-binding flagellar brake protein YcgR</fullName>
    </submittedName>
</protein>
<organism evidence="3 4">
    <name type="scientific">Roseateles terrae</name>
    <dbReference type="NCBI Taxonomy" id="431060"/>
    <lineage>
        <taxon>Bacteria</taxon>
        <taxon>Pseudomonadati</taxon>
        <taxon>Pseudomonadota</taxon>
        <taxon>Betaproteobacteria</taxon>
        <taxon>Burkholderiales</taxon>
        <taxon>Sphaerotilaceae</taxon>
        <taxon>Roseateles</taxon>
    </lineage>
</organism>
<keyword evidence="3" id="KW-0969">Cilium</keyword>
<evidence type="ECO:0000313" key="4">
    <source>
        <dbReference type="Proteomes" id="UP000574369"/>
    </source>
</evidence>
<dbReference type="InterPro" id="IPR009875">
    <property type="entry name" value="PilZ_domain"/>
</dbReference>
<sequence length="138" mass="15048">MDSKPFPLDPSDDSSALDEPLDRRRSPRQAMPLGPAFHADLVVLGRSLSLSLEDLSLGGVALRASKTESGGLLMGRRLPQVHLRLGDFGVVTVALEVRARRSFKSFLAGEQVYIGCRFVDLPPAVQERLRVIIEALQG</sequence>
<reference evidence="3 4" key="1">
    <citation type="submission" date="2020-08" db="EMBL/GenBank/DDBJ databases">
        <title>Genomic Encyclopedia of Type Strains, Phase III (KMG-III): the genomes of soil and plant-associated and newly described type strains.</title>
        <authorList>
            <person name="Whitman W."/>
        </authorList>
    </citation>
    <scope>NUCLEOTIDE SEQUENCE [LARGE SCALE GENOMIC DNA]</scope>
    <source>
        <strain evidence="3 4">CECT 7247</strain>
    </source>
</reference>
<proteinExistence type="predicted"/>
<gene>
    <name evidence="3" type="ORF">FHS28_003660</name>
</gene>
<dbReference type="EMBL" id="JACHXO010000007">
    <property type="protein sequence ID" value="MBB3196248.1"/>
    <property type="molecule type" value="Genomic_DNA"/>
</dbReference>
<dbReference type="Proteomes" id="UP000574369">
    <property type="component" value="Unassembled WGS sequence"/>
</dbReference>
<feature type="domain" description="PilZ" evidence="2">
    <location>
        <begin position="22"/>
        <end position="133"/>
    </location>
</feature>